<evidence type="ECO:0000256" key="9">
    <source>
        <dbReference type="SAM" id="MobiDB-lite"/>
    </source>
</evidence>
<dbReference type="GO" id="GO:0031965">
    <property type="term" value="C:nuclear membrane"/>
    <property type="evidence" value="ECO:0007669"/>
    <property type="project" value="UniProtKB-SubCell"/>
</dbReference>
<dbReference type="Pfam" id="PF22959">
    <property type="entry name" value="Ig_NUP210_15th"/>
    <property type="match status" value="1"/>
</dbReference>
<dbReference type="Pfam" id="PF24427">
    <property type="entry name" value="Ig_GP210_16th"/>
    <property type="match status" value="2"/>
</dbReference>
<dbReference type="Gene3D" id="2.60.40.1080">
    <property type="match status" value="1"/>
</dbReference>
<reference evidence="12" key="1">
    <citation type="submission" date="2019-11" db="EMBL/GenBank/DDBJ databases">
        <authorList>
            <person name="Liu Y."/>
            <person name="Hou J."/>
            <person name="Li T.-Q."/>
            <person name="Guan C.-H."/>
            <person name="Wu X."/>
            <person name="Wu H.-Z."/>
            <person name="Ling F."/>
            <person name="Zhang R."/>
            <person name="Shi X.-G."/>
            <person name="Ren J.-P."/>
            <person name="Chen E.-F."/>
            <person name="Sun J.-M."/>
        </authorList>
    </citation>
    <scope>NUCLEOTIDE SEQUENCE</scope>
    <source>
        <strain evidence="12">Adult_tree_wgs_1</strain>
        <tissue evidence="12">Leaves</tissue>
    </source>
</reference>
<dbReference type="SMART" id="SM00635">
    <property type="entry name" value="BID_2"/>
    <property type="match status" value="3"/>
</dbReference>
<evidence type="ECO:0000313" key="13">
    <source>
        <dbReference type="Proteomes" id="UP000626092"/>
    </source>
</evidence>
<dbReference type="EMBL" id="WJXA01000010">
    <property type="protein sequence ID" value="KAF7130746.1"/>
    <property type="molecule type" value="Genomic_DNA"/>
</dbReference>
<evidence type="ECO:0000256" key="6">
    <source>
        <dbReference type="ARBA" id="ARBA00023136"/>
    </source>
</evidence>
<evidence type="ECO:0000256" key="10">
    <source>
        <dbReference type="SAM" id="Phobius"/>
    </source>
</evidence>
<evidence type="ECO:0000256" key="2">
    <source>
        <dbReference type="ARBA" id="ARBA00007313"/>
    </source>
</evidence>
<keyword evidence="4" id="KW-0732">Signal</keyword>
<evidence type="ECO:0000313" key="12">
    <source>
        <dbReference type="EMBL" id="KAF7130746.1"/>
    </source>
</evidence>
<dbReference type="Pfam" id="PF22967">
    <property type="entry name" value="Ig_NUP210_1st"/>
    <property type="match status" value="1"/>
</dbReference>
<protein>
    <recommendedName>
        <fullName evidence="11">BIG2 domain-containing protein</fullName>
    </recommendedName>
</protein>
<name>A0A834GGB6_RHOSS</name>
<dbReference type="Proteomes" id="UP000626092">
    <property type="component" value="Unassembled WGS sequence"/>
</dbReference>
<dbReference type="Pfam" id="PF02368">
    <property type="entry name" value="Big_2"/>
    <property type="match status" value="2"/>
</dbReference>
<evidence type="ECO:0000256" key="8">
    <source>
        <dbReference type="ARBA" id="ARBA00023242"/>
    </source>
</evidence>
<evidence type="ECO:0000256" key="1">
    <source>
        <dbReference type="ARBA" id="ARBA00004590"/>
    </source>
</evidence>
<dbReference type="InterPro" id="IPR055094">
    <property type="entry name" value="NUP210_Ig15"/>
</dbReference>
<dbReference type="InterPro" id="IPR008964">
    <property type="entry name" value="Invasin/intimin_cell_adhesion"/>
</dbReference>
<comment type="caution">
    <text evidence="12">The sequence shown here is derived from an EMBL/GenBank/DDBJ whole genome shotgun (WGS) entry which is preliminary data.</text>
</comment>
<dbReference type="Pfam" id="PF24425">
    <property type="entry name" value="Ig_GP210_15th"/>
    <property type="match status" value="1"/>
</dbReference>
<keyword evidence="7" id="KW-0325">Glycoprotein</keyword>
<feature type="transmembrane region" description="Helical" evidence="10">
    <location>
        <begin position="1732"/>
        <end position="1755"/>
    </location>
</feature>
<feature type="region of interest" description="Disordered" evidence="9">
    <location>
        <begin position="1817"/>
        <end position="1839"/>
    </location>
</feature>
<dbReference type="SUPFAM" id="SSF49373">
    <property type="entry name" value="Invasin/intimin cell-adhesion fragments"/>
    <property type="match status" value="1"/>
</dbReference>
<gene>
    <name evidence="12" type="ORF">RHSIM_Rhsim10G0016800</name>
</gene>
<keyword evidence="8" id="KW-0539">Nucleus</keyword>
<evidence type="ECO:0000256" key="5">
    <source>
        <dbReference type="ARBA" id="ARBA00022989"/>
    </source>
</evidence>
<comment type="subcellular location">
    <subcellularLocation>
        <location evidence="1">Nucleus membrane</location>
        <topology evidence="1">Single-pass membrane protein</topology>
    </subcellularLocation>
</comment>
<proteinExistence type="inferred from homology"/>
<evidence type="ECO:0000256" key="4">
    <source>
        <dbReference type="ARBA" id="ARBA00022729"/>
    </source>
</evidence>
<dbReference type="Pfam" id="PF22969">
    <property type="entry name" value="Ig_NUP210_2nd"/>
    <property type="match status" value="1"/>
</dbReference>
<evidence type="ECO:0000256" key="7">
    <source>
        <dbReference type="ARBA" id="ARBA00023180"/>
    </source>
</evidence>
<dbReference type="PANTHER" id="PTHR23019:SF0">
    <property type="entry name" value="NUCLEAR PORE MEMBRANE GLYCOPROTEIN 210"/>
    <property type="match status" value="1"/>
</dbReference>
<dbReference type="InterPro" id="IPR003343">
    <property type="entry name" value="Big_2"/>
</dbReference>
<dbReference type="InterPro" id="IPR055099">
    <property type="entry name" value="Ig_NUP210_7th"/>
</dbReference>
<accession>A0A834GGB6</accession>
<dbReference type="Pfam" id="PF22962">
    <property type="entry name" value="Ig_NUP210_7th"/>
    <property type="match status" value="1"/>
</dbReference>
<keyword evidence="6 10" id="KW-0472">Membrane</keyword>
<feature type="compositionally biased region" description="Low complexity" evidence="9">
    <location>
        <begin position="1763"/>
        <end position="1781"/>
    </location>
</feature>
<organism evidence="12 13">
    <name type="scientific">Rhododendron simsii</name>
    <name type="common">Sims's rhododendron</name>
    <dbReference type="NCBI Taxonomy" id="118357"/>
    <lineage>
        <taxon>Eukaryota</taxon>
        <taxon>Viridiplantae</taxon>
        <taxon>Streptophyta</taxon>
        <taxon>Embryophyta</taxon>
        <taxon>Tracheophyta</taxon>
        <taxon>Spermatophyta</taxon>
        <taxon>Magnoliopsida</taxon>
        <taxon>eudicotyledons</taxon>
        <taxon>Gunneridae</taxon>
        <taxon>Pentapetalae</taxon>
        <taxon>asterids</taxon>
        <taxon>Ericales</taxon>
        <taxon>Ericaceae</taxon>
        <taxon>Ericoideae</taxon>
        <taxon>Rhodoreae</taxon>
        <taxon>Rhododendron</taxon>
    </lineage>
</organism>
<feature type="domain" description="BIG2" evidence="11">
    <location>
        <begin position="472"/>
        <end position="548"/>
    </location>
</feature>
<dbReference type="PANTHER" id="PTHR23019">
    <property type="entry name" value="NUCLEAR PORE MEMBRANE GLYCOPROTEIN GP210-RELATED"/>
    <property type="match status" value="1"/>
</dbReference>
<feature type="compositionally biased region" description="Low complexity" evidence="9">
    <location>
        <begin position="2059"/>
        <end position="2076"/>
    </location>
</feature>
<feature type="domain" description="BIG2" evidence="11">
    <location>
        <begin position="1141"/>
        <end position="1217"/>
    </location>
</feature>
<feature type="region of interest" description="Disordered" evidence="9">
    <location>
        <begin position="2057"/>
        <end position="2095"/>
    </location>
</feature>
<keyword evidence="3 10" id="KW-0812">Transmembrane</keyword>
<feature type="domain" description="BIG2" evidence="11">
    <location>
        <begin position="1529"/>
        <end position="1602"/>
    </location>
</feature>
<feature type="region of interest" description="Disordered" evidence="9">
    <location>
        <begin position="1761"/>
        <end position="1800"/>
    </location>
</feature>
<dbReference type="OrthoDB" id="361283at2759"/>
<evidence type="ECO:0000259" key="11">
    <source>
        <dbReference type="SMART" id="SM00635"/>
    </source>
</evidence>
<dbReference type="InterPro" id="IPR056233">
    <property type="entry name" value="Ig_GP210_16th"/>
</dbReference>
<comment type="similarity">
    <text evidence="2">Belongs to the NUP210 family.</text>
</comment>
<dbReference type="InterPro" id="IPR055096">
    <property type="entry name" value="Ig_NUP210_1st"/>
</dbReference>
<sequence length="2127" mass="233149">MKSSSWIFGKKFEKMSRFCALVVVLLLQLVISTTSSLSVSGPHIADVNILLPPRMTHPVEYRLQGSDGCFRWSWDHHDILSVLPEYNVSSHCTTSARLRSIAPFTGRKETAVYATDVNTGMVIRCKVFIDNFSRIQIFHNSIKLDLDGLATLRVRAFDNEDNVFSSLVGLQFMWELKPEANGLPHHLVHVPLKDSPLSDCGGLCGDLDIQIRLEDSGVFSDLYLIKGTGIGRENVSVQLHEPHFEQMQDKIVLTVAEAMSLDPPSPVFVLIGATVRYCLKVMRGNIPQGITLPSPFHRWSVLNSSVAQVDTMMGVAQSLSLGITSVIVEDTRVAGHHQISSLHVVLPDTLRLYLCSLSQSGEPVDEINPISSVSRWFVVCGRNYLIFMKSDDVKLHEDQPGYWNTLPVSDDIAVNQGLSNSRILKATSYGLGKLTATLTYSTGDDETKEVLKVVQEIMVCDQVKFSIDSTKVVTQSILLPWAPSVYQELDLKATGGCAKASSDYKWFSSDMTTVSVSAHGVVQAKKPGKATIKVVSIFDPINYDEVVIEVSIPSSIVMLPNFPVETVVGSHLQAAVTMKASNGAYFHKCDAFSSSIKWKAGSESFAIVNVTGEPFVFDMLAGPPCSWTYVYASSSGRTLLQATLSKDYQLFDHSYSGPIILKASSRIAAYRPLILHQASDGNQFGGYWFDLAQAETNNELENLDELYLAPDTSLDVMLRGGPERWGHGVDFIDTVETLDDEDTLRKDGVINVNQISSSYVNSYRISCQKLGTFRLIFKRGNLGGDDHPLPAVAEVGLLLRCTLPSTIVLIADEPVNTPNVIRSATQADRSPERMRATPITVANGRTIRLSSVGTSNSGKAFGNSSSLDLRWELSNCDGLATWDDAYDIPTSKSGWERFLILQNASGLCIVRATVMGFSGSVGGGHSKIPFESLASDLTDALRLQLVSTLRVDPDFSLLFFSTDARLNLTITGGSCFLDAVVNNSQVVEVIQKPSGLHCSQLVLAPKELGSALVTVKDIGLSPPVAAASVVQVADVDWIKITCPEELSLMEGSLQSIDLLAGIDDGSTFDPSQYIYMGIRAHIDDPIVELVNNDDFPSPLDGYVKAPSFIIRARHIGVTTLYISAKQHSGRQILSQPIKVEVYAPPILHPSDIFLAPGASYVLTVRGGPTIGAHVEYASMDDGTATIHKSSGRLSAVSPGNTTVVATLYGNGNTMICQAHGRVKVGIPSSALLNGNLFSFYELCRDYKWTIDDEKVLSFQGAEHMYDDKYGAHIALLKETTSTSYLDENDLGFVELLYGRSAGRTEVAVSFSCDFISSGSFSQSRSYTASASVWVVSDLPLALGVTWILPPHYTSSSLLPSSSSSYSQFDTRSRKGPISYSLLRQYGGKNEEAQKDVVSIDGDKIRTTESNTLACIQANDRTTGRVEVASCIRVAEVSQIRIAKDFHRIDLTVGAELDLAVSFYDILGLPFHEAYDVVPFNAETNYRDIVSINVTRNGNGNIHLKAMRHGRALVQVSFSSNPQKSDYVMISIGAHLYPRNPVLRLGNQLNFSVEGLNDQMFGRWLSANETVISVDTMSGKAEAIGYGTTQGSSLRLQTTVTVLKGNILVVDAPREMLTNVPFPAKGYCFPVKFRFNSMQLNLTPESNRSIITIVGNTDVEVHWHNQDQLIINLIHREDFGIGGRAQYEVKVLGAQKFTDKLILTLSANGQREEIDVNYEPRVGAASEMATNSILWVGIIACFILLILTVVIFICYLDRPDRSRPSTTPAPTPTVVGPVTPDRGGSGSGSPVVNGHSPRTPQPYIEYVRKTIDETPYYRRDGRRRVVNPQNTDAPDHKSEAPRNGVQVLYDCWVDPPFVGYAKPWKDLDTGVSYCLFFPYTPEHLALAIPKSKDMRQDISVSINVSLRGAKNISGSASALFVGGFSILEADKNSMQLNLTPESNRSIITIVGNTDVEVHWHNQDQLIINLIHREDFGIGGRAQYEVKALGAQKFTDKLILTLPANGQREEIDVNYEPRVGAASEMATNTILWVGIIACIILLILTVIIFICYLDRPDRSRPSTTPAPTPTVVGPVTPDRGGGSGSPVVVNGHSPRTPQPYIEYVRRTIDETPYYRRDGRRRVVNPQNTF</sequence>
<dbReference type="InterPro" id="IPR055097">
    <property type="entry name" value="Ig_NUP210_2nd"/>
</dbReference>
<keyword evidence="13" id="KW-1185">Reference proteome</keyword>
<dbReference type="InterPro" id="IPR056232">
    <property type="entry name" value="Ig_GP210_15th"/>
</dbReference>
<feature type="transmembrane region" description="Helical" evidence="10">
    <location>
        <begin position="2028"/>
        <end position="2051"/>
    </location>
</feature>
<keyword evidence="5 10" id="KW-1133">Transmembrane helix</keyword>
<evidence type="ECO:0000256" key="3">
    <source>
        <dbReference type="ARBA" id="ARBA00022692"/>
    </source>
</evidence>
<dbReference type="InterPro" id="IPR045197">
    <property type="entry name" value="NUP210-like"/>
</dbReference>